<dbReference type="Proteomes" id="UP000307756">
    <property type="component" value="Unassembled WGS sequence"/>
</dbReference>
<protein>
    <recommendedName>
        <fullName evidence="4">CD-NTase associated protein 4-like DNA endonuclease domain-containing protein</fullName>
    </recommendedName>
</protein>
<keyword evidence="3" id="KW-1185">Reference proteome</keyword>
<comment type="caution">
    <text evidence="2">The sequence shown here is derived from an EMBL/GenBank/DDBJ whole genome shotgun (WGS) entry which is preliminary data.</text>
</comment>
<keyword evidence="1" id="KW-0175">Coiled coil</keyword>
<evidence type="ECO:0008006" key="4">
    <source>
        <dbReference type="Google" id="ProtNLM"/>
    </source>
</evidence>
<feature type="coiled-coil region" evidence="1">
    <location>
        <begin position="7"/>
        <end position="34"/>
    </location>
</feature>
<sequence length="538" mass="63091">MEKDFILDILQKDKSEYEKNNIETLKELKEYNKAEITSMFNKLYSEEPEETGGQNALTGYYFQFLSSLYYLAELLEGKWDFIALELHQDIIVGNSKVIRFIQVKSKVKKERKYVESVTDTKLYNGWLQKLLPLARFYPKSTDKITQFELITNYLINSSKSVKMEHYLFNKNFDLQIDEKDDLLKKLKEYPSEVERKEFDYRKRCGETEKSLLSRFSITPIAIDADIQNFVHNVSSKLGKLVTESARITFEDINYLIGDLFYLCTHNNENGTLFIDREKAEEYLSILAKRVSDKLQPFIKNINSNQIIDDVIASIHSELKQMKLNNMLKDQLMSELEYLHNQLKEWVSDEIYALELLNRYMEAKEYSLSVIDLDEIVKKERYKELFKTILLLKMTFNDEINLSMKFKNLLIKEIDKFFISTLGIDIGETKEAGIEKLISIIIKLPREQQLQMIVKKHFTILQGDHDDDFEEGEFLQIKDFFEPEVSALETQSGVGDVENEWIVLPGLKLLSGIKKAKSYTSIDDYRTGLVDLWKKIQPK</sequence>
<reference evidence="2 3" key="1">
    <citation type="journal article" date="2011" name="J. Microbiol.">
        <title>Bacillus kyonggiensis sp. nov., isolated from soil of a lettuce field.</title>
        <authorList>
            <person name="Dong K."/>
            <person name="Lee S."/>
        </authorList>
    </citation>
    <scope>NUCLEOTIDE SEQUENCE [LARGE SCALE GENOMIC DNA]</scope>
    <source>
        <strain evidence="2 3">NB22</strain>
    </source>
</reference>
<accession>A0A4U1CZ72</accession>
<gene>
    <name evidence="2" type="ORF">FA727_21185</name>
</gene>
<dbReference type="AlphaFoldDB" id="A0A4U1CZ72"/>
<name>A0A4U1CZ72_9BACI</name>
<proteinExistence type="predicted"/>
<organism evidence="2 3">
    <name type="scientific">Robertmurraya kyonggiensis</name>
    <dbReference type="NCBI Taxonomy" id="1037680"/>
    <lineage>
        <taxon>Bacteria</taxon>
        <taxon>Bacillati</taxon>
        <taxon>Bacillota</taxon>
        <taxon>Bacilli</taxon>
        <taxon>Bacillales</taxon>
        <taxon>Bacillaceae</taxon>
        <taxon>Robertmurraya</taxon>
    </lineage>
</organism>
<dbReference type="RefSeq" id="WP_136833483.1">
    <property type="nucleotide sequence ID" value="NZ_SWBM01000008.1"/>
</dbReference>
<dbReference type="EMBL" id="SWBM01000008">
    <property type="protein sequence ID" value="TKC14758.1"/>
    <property type="molecule type" value="Genomic_DNA"/>
</dbReference>
<evidence type="ECO:0000313" key="2">
    <source>
        <dbReference type="EMBL" id="TKC14758.1"/>
    </source>
</evidence>
<evidence type="ECO:0000313" key="3">
    <source>
        <dbReference type="Proteomes" id="UP000307756"/>
    </source>
</evidence>
<evidence type="ECO:0000256" key="1">
    <source>
        <dbReference type="SAM" id="Coils"/>
    </source>
</evidence>